<dbReference type="GO" id="GO:0046872">
    <property type="term" value="F:metal ion binding"/>
    <property type="evidence" value="ECO:0007669"/>
    <property type="project" value="UniProtKB-KW"/>
</dbReference>
<dbReference type="Proteomes" id="UP000321085">
    <property type="component" value="Unassembled WGS sequence"/>
</dbReference>
<dbReference type="PANTHER" id="PTHR36964:SF1">
    <property type="entry name" value="PROTEIN-METHIONINE-SULFOXIDE REDUCTASE HEME-BINDING SUBUNIT MSRQ"/>
    <property type="match status" value="1"/>
</dbReference>
<gene>
    <name evidence="7 9" type="primary">msrQ</name>
    <name evidence="9" type="ORF">MAE02_04610</name>
</gene>
<keyword evidence="5 7" id="KW-0408">Iron</keyword>
<dbReference type="AlphaFoldDB" id="A0A512BLI1"/>
<dbReference type="InterPro" id="IPR022837">
    <property type="entry name" value="MsrQ-like"/>
</dbReference>
<evidence type="ECO:0000259" key="8">
    <source>
        <dbReference type="Pfam" id="PF01794"/>
    </source>
</evidence>
<feature type="transmembrane region" description="Helical" evidence="7">
    <location>
        <begin position="88"/>
        <end position="106"/>
    </location>
</feature>
<organism evidence="9 10">
    <name type="scientific">Microvirga aerophila</name>
    <dbReference type="NCBI Taxonomy" id="670291"/>
    <lineage>
        <taxon>Bacteria</taxon>
        <taxon>Pseudomonadati</taxon>
        <taxon>Pseudomonadota</taxon>
        <taxon>Alphaproteobacteria</taxon>
        <taxon>Hyphomicrobiales</taxon>
        <taxon>Methylobacteriaceae</taxon>
        <taxon>Microvirga</taxon>
    </lineage>
</organism>
<comment type="caution">
    <text evidence="9">The sequence shown here is derived from an EMBL/GenBank/DDBJ whole genome shotgun (WGS) entry which is preliminary data.</text>
</comment>
<dbReference type="PANTHER" id="PTHR36964">
    <property type="entry name" value="PROTEIN-METHIONINE-SULFOXIDE REDUCTASE HEME-BINDING SUBUNIT MSRQ"/>
    <property type="match status" value="1"/>
</dbReference>
<name>A0A512BLI1_9HYPH</name>
<evidence type="ECO:0000256" key="3">
    <source>
        <dbReference type="ARBA" id="ARBA00022692"/>
    </source>
</evidence>
<dbReference type="GO" id="GO:0005886">
    <property type="term" value="C:plasma membrane"/>
    <property type="evidence" value="ECO:0007669"/>
    <property type="project" value="UniProtKB-SubCell"/>
</dbReference>
<dbReference type="GO" id="GO:0016679">
    <property type="term" value="F:oxidoreductase activity, acting on diphenols and related substances as donors"/>
    <property type="evidence" value="ECO:0007669"/>
    <property type="project" value="TreeGrafter"/>
</dbReference>
<evidence type="ECO:0000313" key="10">
    <source>
        <dbReference type="Proteomes" id="UP000321085"/>
    </source>
</evidence>
<dbReference type="RefSeq" id="WP_114184170.1">
    <property type="nucleotide sequence ID" value="NZ_BJYU01000003.1"/>
</dbReference>
<evidence type="ECO:0000313" key="9">
    <source>
        <dbReference type="EMBL" id="GEO12765.1"/>
    </source>
</evidence>
<evidence type="ECO:0000256" key="6">
    <source>
        <dbReference type="ARBA" id="ARBA00023136"/>
    </source>
</evidence>
<dbReference type="HAMAP" id="MF_01207">
    <property type="entry name" value="MsrQ"/>
    <property type="match status" value="1"/>
</dbReference>
<dbReference type="GO" id="GO:0020037">
    <property type="term" value="F:heme binding"/>
    <property type="evidence" value="ECO:0007669"/>
    <property type="project" value="UniProtKB-UniRule"/>
</dbReference>
<keyword evidence="3 7" id="KW-0812">Transmembrane</keyword>
<keyword evidence="10" id="KW-1185">Reference proteome</keyword>
<keyword evidence="7" id="KW-0249">Electron transport</keyword>
<evidence type="ECO:0000256" key="5">
    <source>
        <dbReference type="ARBA" id="ARBA00023004"/>
    </source>
</evidence>
<evidence type="ECO:0000256" key="7">
    <source>
        <dbReference type="HAMAP-Rule" id="MF_01207"/>
    </source>
</evidence>
<dbReference type="GO" id="GO:0010181">
    <property type="term" value="F:FMN binding"/>
    <property type="evidence" value="ECO:0007669"/>
    <property type="project" value="UniProtKB-UniRule"/>
</dbReference>
<dbReference type="GO" id="GO:0030091">
    <property type="term" value="P:protein repair"/>
    <property type="evidence" value="ECO:0007669"/>
    <property type="project" value="UniProtKB-UniRule"/>
</dbReference>
<accession>A0A512BLI1</accession>
<feature type="transmembrane region" description="Helical" evidence="7">
    <location>
        <begin position="19"/>
        <end position="37"/>
    </location>
</feature>
<keyword evidence="7" id="KW-0479">Metal-binding</keyword>
<dbReference type="EMBL" id="BJYU01000003">
    <property type="protein sequence ID" value="GEO12765.1"/>
    <property type="molecule type" value="Genomic_DNA"/>
</dbReference>
<dbReference type="Pfam" id="PF01794">
    <property type="entry name" value="Ferric_reduct"/>
    <property type="match status" value="1"/>
</dbReference>
<reference evidence="9 10" key="1">
    <citation type="submission" date="2019-07" db="EMBL/GenBank/DDBJ databases">
        <title>Whole genome shotgun sequence of Microvirga aerophila NBRC 106136.</title>
        <authorList>
            <person name="Hosoyama A."/>
            <person name="Uohara A."/>
            <person name="Ohji S."/>
            <person name="Ichikawa N."/>
        </authorList>
    </citation>
    <scope>NUCLEOTIDE SEQUENCE [LARGE SCALE GENOMIC DNA]</scope>
    <source>
        <strain evidence="9 10">NBRC 106136</strain>
    </source>
</reference>
<feature type="domain" description="Ferric oxidoreductase" evidence="8">
    <location>
        <begin position="56"/>
        <end position="169"/>
    </location>
</feature>
<comment type="subcellular location">
    <subcellularLocation>
        <location evidence="7">Cell membrane</location>
        <topology evidence="7">Multi-pass membrane protein</topology>
    </subcellularLocation>
    <subcellularLocation>
        <location evidence="1">Membrane</location>
        <topology evidence="1">Multi-pass membrane protein</topology>
    </subcellularLocation>
</comment>
<keyword evidence="6 7" id="KW-0472">Membrane</keyword>
<feature type="transmembrane region" description="Helical" evidence="7">
    <location>
        <begin position="122"/>
        <end position="140"/>
    </location>
</feature>
<keyword evidence="4 7" id="KW-1133">Transmembrane helix</keyword>
<evidence type="ECO:0000256" key="4">
    <source>
        <dbReference type="ARBA" id="ARBA00022989"/>
    </source>
</evidence>
<dbReference type="OrthoDB" id="9788328at2"/>
<comment type="function">
    <text evidence="7">Part of the MsrPQ system that repairs oxidized periplasmic proteins containing methionine sulfoxide residues (Met-O), using respiratory chain electrons. Thus protects these proteins from oxidative-stress damage caused by reactive species of oxygen and chlorine generated by the host defense mechanisms. MsrPQ is essential for the maintenance of envelope integrity under bleach stress, rescuing a wide series of structurally unrelated periplasmic proteins from methionine oxidation. MsrQ provides electrons for reduction to the reductase catalytic subunit MsrP, using the quinone pool of the respiratory chain.</text>
</comment>
<proteinExistence type="inferred from homology"/>
<sequence length="214" mass="23590">MAGQASTGGAKRGFSVPQIPKIAVYIVGFVPAVWLFYEGVNDRLGADPMRYLEQALGLWALRFLIASLTVTPLRQLFSVNLLRYRRALGLLAFYYAALHLLIYLVLDQGLDLAAIGADIIKRPYITIGMATFIILTPLALTSNNAAIKRLGGQAWARLHRLVYAAAIGAVLHFVLVVKSWPLEPLVYAAIVMALLGYRLARSFTKKPSPRRRPA</sequence>
<feature type="transmembrane region" description="Helical" evidence="7">
    <location>
        <begin position="161"/>
        <end position="180"/>
    </location>
</feature>
<comment type="cofactor">
    <cofactor evidence="7">
        <name>heme b</name>
        <dbReference type="ChEBI" id="CHEBI:60344"/>
    </cofactor>
    <text evidence="7">Binds 1 heme b (iron(II)-protoporphyrin IX) group per subunit.</text>
</comment>
<feature type="transmembrane region" description="Helical" evidence="7">
    <location>
        <begin position="57"/>
        <end position="76"/>
    </location>
</feature>
<keyword evidence="7" id="KW-0288">FMN</keyword>
<feature type="transmembrane region" description="Helical" evidence="7">
    <location>
        <begin position="186"/>
        <end position="204"/>
    </location>
</feature>
<dbReference type="InterPro" id="IPR013130">
    <property type="entry name" value="Fe3_Rdtase_TM_dom"/>
</dbReference>
<keyword evidence="7" id="KW-1003">Cell membrane</keyword>
<comment type="similarity">
    <text evidence="7">Belongs to the MsrQ family.</text>
</comment>
<keyword evidence="7" id="KW-0349">Heme</keyword>
<evidence type="ECO:0000256" key="2">
    <source>
        <dbReference type="ARBA" id="ARBA00022448"/>
    </source>
</evidence>
<evidence type="ECO:0000256" key="1">
    <source>
        <dbReference type="ARBA" id="ARBA00004141"/>
    </source>
</evidence>
<comment type="cofactor">
    <cofactor evidence="7">
        <name>FMN</name>
        <dbReference type="ChEBI" id="CHEBI:58210"/>
    </cofactor>
    <text evidence="7">Binds 1 FMN per subunit.</text>
</comment>
<keyword evidence="7" id="KW-0285">Flavoprotein</keyword>
<keyword evidence="2 7" id="KW-0813">Transport</keyword>
<protein>
    <recommendedName>
        <fullName evidence="7">Protein-methionine-sulfoxide reductase heme-binding subunit MsrQ</fullName>
    </recommendedName>
    <alternativeName>
        <fullName evidence="7">Flavocytochrome MsrQ</fullName>
    </alternativeName>
</protein>
<dbReference type="NCBIfam" id="NF003833">
    <property type="entry name" value="PRK05419.1-5"/>
    <property type="match status" value="1"/>
</dbReference>
<dbReference type="GO" id="GO:0009055">
    <property type="term" value="F:electron transfer activity"/>
    <property type="evidence" value="ECO:0007669"/>
    <property type="project" value="UniProtKB-UniRule"/>
</dbReference>
<comment type="subunit">
    <text evidence="7">Heterodimer of a catalytic subunit (MsrP) and a heme-binding subunit (MsrQ).</text>
</comment>